<reference evidence="2 3" key="1">
    <citation type="submission" date="2024-06" db="EMBL/GenBank/DDBJ databases">
        <title>Genomic Encyclopedia of Type Strains, Phase IV (KMG-IV): sequencing the most valuable type-strain genomes for metagenomic binning, comparative biology and taxonomic classification.</title>
        <authorList>
            <person name="Goeker M."/>
        </authorList>
    </citation>
    <scope>NUCLEOTIDE SEQUENCE [LARGE SCALE GENOMIC DNA]</scope>
    <source>
        <strain evidence="2 3">DSM 29288</strain>
    </source>
</reference>
<proteinExistence type="predicted"/>
<evidence type="ECO:0000313" key="2">
    <source>
        <dbReference type="EMBL" id="MET3757036.1"/>
    </source>
</evidence>
<dbReference type="RefSeq" id="WP_168297039.1">
    <property type="nucleotide sequence ID" value="NZ_CP071604.1"/>
</dbReference>
<feature type="chain" id="PRO_5045414521" evidence="1">
    <location>
        <begin position="21"/>
        <end position="207"/>
    </location>
</feature>
<accession>A0ABV2MKP8</accession>
<dbReference type="Proteomes" id="UP001549077">
    <property type="component" value="Unassembled WGS sequence"/>
</dbReference>
<feature type="signal peptide" evidence="1">
    <location>
        <begin position="1"/>
        <end position="20"/>
    </location>
</feature>
<dbReference type="GeneID" id="91148759"/>
<name>A0ABV2MKP8_9HYPH</name>
<organism evidence="2 3">
    <name type="scientific">Rhizobium binae</name>
    <dbReference type="NCBI Taxonomy" id="1138190"/>
    <lineage>
        <taxon>Bacteria</taxon>
        <taxon>Pseudomonadati</taxon>
        <taxon>Pseudomonadota</taxon>
        <taxon>Alphaproteobacteria</taxon>
        <taxon>Hyphomicrobiales</taxon>
        <taxon>Rhizobiaceae</taxon>
        <taxon>Rhizobium/Agrobacterium group</taxon>
        <taxon>Rhizobium</taxon>
    </lineage>
</organism>
<keyword evidence="3" id="KW-1185">Reference proteome</keyword>
<gene>
    <name evidence="2" type="ORF">ABID08_004415</name>
</gene>
<evidence type="ECO:0000313" key="3">
    <source>
        <dbReference type="Proteomes" id="UP001549077"/>
    </source>
</evidence>
<comment type="caution">
    <text evidence="2">The sequence shown here is derived from an EMBL/GenBank/DDBJ whole genome shotgun (WGS) entry which is preliminary data.</text>
</comment>
<protein>
    <submittedName>
        <fullName evidence="2">Uncharacterized protein</fullName>
    </submittedName>
</protein>
<evidence type="ECO:0000256" key="1">
    <source>
        <dbReference type="SAM" id="SignalP"/>
    </source>
</evidence>
<sequence>MRHVALPVLLNLALVTSAGASEDLSGVWRDLFTRCRIAVENGKDFNATGLRDLGRHLRTVAPLTAPGVPFPLTSGYQEAEWRWEVPGSRFVVVEGEHPSDRGKSKRSCEIKLAEKAEPISTDEEKLLRATFLVERDKLLVTGRYEYWNPDPLFSTNLGIRLARKNPHGCRVVSFLDIDTRSHSQPFFMTGSAEQDTICGAAPRLARP</sequence>
<keyword evidence="1" id="KW-0732">Signal</keyword>
<dbReference type="EMBL" id="JBEPMY010000014">
    <property type="protein sequence ID" value="MET3757036.1"/>
    <property type="molecule type" value="Genomic_DNA"/>
</dbReference>